<keyword evidence="3" id="KW-0813">Transport</keyword>
<evidence type="ECO:0000313" key="10">
    <source>
        <dbReference type="Proteomes" id="UP001198862"/>
    </source>
</evidence>
<comment type="subcellular location">
    <subcellularLocation>
        <location evidence="1 8">Cell membrane</location>
        <topology evidence="1 8">Multi-pass membrane protein</topology>
    </subcellularLocation>
</comment>
<keyword evidence="6 8" id="KW-1133">Transmembrane helix</keyword>
<evidence type="ECO:0000256" key="8">
    <source>
        <dbReference type="RuleBase" id="RU363041"/>
    </source>
</evidence>
<evidence type="ECO:0000256" key="2">
    <source>
        <dbReference type="ARBA" id="ARBA00009142"/>
    </source>
</evidence>
<dbReference type="Proteomes" id="UP001198862">
    <property type="component" value="Unassembled WGS sequence"/>
</dbReference>
<feature type="transmembrane region" description="Helical" evidence="8">
    <location>
        <begin position="98"/>
        <end position="118"/>
    </location>
</feature>
<feature type="transmembrane region" description="Helical" evidence="8">
    <location>
        <begin position="73"/>
        <end position="92"/>
    </location>
</feature>
<reference evidence="9 10" key="1">
    <citation type="submission" date="2021-11" db="EMBL/GenBank/DDBJ databases">
        <authorList>
            <person name="Lee D.-H."/>
            <person name="Kim S.-B."/>
        </authorList>
    </citation>
    <scope>NUCLEOTIDE SEQUENCE [LARGE SCALE GENOMIC DNA]</scope>
    <source>
        <strain evidence="9 10">KCTC 52223</strain>
    </source>
</reference>
<keyword evidence="7 8" id="KW-0472">Membrane</keyword>
<proteinExistence type="inferred from homology"/>
<feature type="transmembrane region" description="Helical" evidence="8">
    <location>
        <begin position="195"/>
        <end position="213"/>
    </location>
</feature>
<evidence type="ECO:0000256" key="6">
    <source>
        <dbReference type="ARBA" id="ARBA00022989"/>
    </source>
</evidence>
<keyword evidence="10" id="KW-1185">Reference proteome</keyword>
<evidence type="ECO:0000256" key="5">
    <source>
        <dbReference type="ARBA" id="ARBA00022692"/>
    </source>
</evidence>
<dbReference type="RefSeq" id="WP_230550929.1">
    <property type="nucleotide sequence ID" value="NZ_JAJISD010000004.1"/>
</dbReference>
<keyword evidence="5 8" id="KW-0812">Transmembrane</keyword>
<gene>
    <name evidence="9" type="ORF">LJ725_12235</name>
</gene>
<comment type="caution">
    <text evidence="9">The sequence shown here is derived from an EMBL/GenBank/DDBJ whole genome shotgun (WGS) entry which is preliminary data.</text>
</comment>
<dbReference type="InterPro" id="IPR052017">
    <property type="entry name" value="TSUP"/>
</dbReference>
<evidence type="ECO:0000256" key="1">
    <source>
        <dbReference type="ARBA" id="ARBA00004651"/>
    </source>
</evidence>
<evidence type="ECO:0000313" key="9">
    <source>
        <dbReference type="EMBL" id="MCC8429739.1"/>
    </source>
</evidence>
<protein>
    <recommendedName>
        <fullName evidence="8">Probable membrane transporter protein</fullName>
    </recommendedName>
</protein>
<keyword evidence="4 8" id="KW-1003">Cell membrane</keyword>
<evidence type="ECO:0000256" key="7">
    <source>
        <dbReference type="ARBA" id="ARBA00023136"/>
    </source>
</evidence>
<evidence type="ECO:0000256" key="3">
    <source>
        <dbReference type="ARBA" id="ARBA00022448"/>
    </source>
</evidence>
<dbReference type="PANTHER" id="PTHR30269:SF32">
    <property type="entry name" value="MEMBRANE TRANSPORTER PROTEIN-RELATED"/>
    <property type="match status" value="1"/>
</dbReference>
<dbReference type="InterPro" id="IPR002781">
    <property type="entry name" value="TM_pro_TauE-like"/>
</dbReference>
<dbReference type="Pfam" id="PF01925">
    <property type="entry name" value="TauE"/>
    <property type="match status" value="1"/>
</dbReference>
<dbReference type="EMBL" id="JAJISD010000004">
    <property type="protein sequence ID" value="MCC8429739.1"/>
    <property type="molecule type" value="Genomic_DNA"/>
</dbReference>
<organism evidence="9 10">
    <name type="scientific">Reyranella aquatilis</name>
    <dbReference type="NCBI Taxonomy" id="2035356"/>
    <lineage>
        <taxon>Bacteria</taxon>
        <taxon>Pseudomonadati</taxon>
        <taxon>Pseudomonadota</taxon>
        <taxon>Alphaproteobacteria</taxon>
        <taxon>Hyphomicrobiales</taxon>
        <taxon>Reyranellaceae</taxon>
        <taxon>Reyranella</taxon>
    </lineage>
</organism>
<feature type="transmembrane region" description="Helical" evidence="8">
    <location>
        <begin position="130"/>
        <end position="154"/>
    </location>
</feature>
<feature type="transmembrane region" description="Helical" evidence="8">
    <location>
        <begin position="29"/>
        <end position="53"/>
    </location>
</feature>
<sequence length="246" mass="25047">MILSTFGFVLAVFLVAGFAKGIIGLGLPTISMGLLAIVLSPVEAAALLILPSLVTNLWQMVDGPHLARLLRRLWPLNLGVCVGTWLGASFLSGLGGPYAAPALGIALMAYAVSGLAAFRLAVPASAEGWLGPLAGAATGAITAATGVFVIPAVPYLQAVGLTRDELVQALGLSFTVSTLALGATLAGRPGIGLEMAWPSLAGVAVALAGMRLGQAVRTRLSPQAFRLWFFAGLLALGAYLAARGLF</sequence>
<dbReference type="PANTHER" id="PTHR30269">
    <property type="entry name" value="TRANSMEMBRANE PROTEIN YFCA"/>
    <property type="match status" value="1"/>
</dbReference>
<feature type="transmembrane region" description="Helical" evidence="8">
    <location>
        <begin position="225"/>
        <end position="242"/>
    </location>
</feature>
<comment type="similarity">
    <text evidence="2 8">Belongs to the 4-toluene sulfonate uptake permease (TSUP) (TC 2.A.102) family.</text>
</comment>
<name>A0ABS8KUJ2_9HYPH</name>
<evidence type="ECO:0000256" key="4">
    <source>
        <dbReference type="ARBA" id="ARBA00022475"/>
    </source>
</evidence>
<accession>A0ABS8KUJ2</accession>